<comment type="caution">
    <text evidence="1">The sequence shown here is derived from an EMBL/GenBank/DDBJ whole genome shotgun (WGS) entry which is preliminary data.</text>
</comment>
<dbReference type="Gene3D" id="1.10.287.1060">
    <property type="entry name" value="ESAT-6-like"/>
    <property type="match status" value="1"/>
</dbReference>
<dbReference type="Pfam" id="PF06013">
    <property type="entry name" value="WXG100"/>
    <property type="match status" value="1"/>
</dbReference>
<dbReference type="Proteomes" id="UP000280307">
    <property type="component" value="Unassembled WGS sequence"/>
</dbReference>
<dbReference type="SUPFAM" id="SSF140453">
    <property type="entry name" value="EsxAB dimer-like"/>
    <property type="match status" value="1"/>
</dbReference>
<organism evidence="1 2">
    <name type="scientific">Candidatus Viridilinea halotolerans</name>
    <dbReference type="NCBI Taxonomy" id="2491704"/>
    <lineage>
        <taxon>Bacteria</taxon>
        <taxon>Bacillati</taxon>
        <taxon>Chloroflexota</taxon>
        <taxon>Chloroflexia</taxon>
        <taxon>Chloroflexales</taxon>
        <taxon>Chloroflexineae</taxon>
        <taxon>Oscillochloridaceae</taxon>
        <taxon>Candidatus Viridilinea</taxon>
    </lineage>
</organism>
<dbReference type="InterPro" id="IPR010310">
    <property type="entry name" value="T7SS_ESAT-6-like"/>
</dbReference>
<accession>A0A426TUD0</accession>
<dbReference type="EMBL" id="RSAS01000695">
    <property type="protein sequence ID" value="RRR68751.1"/>
    <property type="molecule type" value="Genomic_DNA"/>
</dbReference>
<evidence type="ECO:0000313" key="1">
    <source>
        <dbReference type="EMBL" id="RRR68751.1"/>
    </source>
</evidence>
<evidence type="ECO:0000313" key="2">
    <source>
        <dbReference type="Proteomes" id="UP000280307"/>
    </source>
</evidence>
<dbReference type="InterPro" id="IPR036689">
    <property type="entry name" value="ESAT-6-like_sf"/>
</dbReference>
<name>A0A426TUD0_9CHLR</name>
<dbReference type="AlphaFoldDB" id="A0A426TUD0"/>
<evidence type="ECO:0008006" key="3">
    <source>
        <dbReference type="Google" id="ProtNLM"/>
    </source>
</evidence>
<sequence length="103" mass="11375">MTSQEIKLNYEMAEDMRKAFQDGVTKLQETMHEMQSVANLMSDSALKGRAGNAYVEAIRNRLCPSLSKLIDKFQELDGDIAAAVSAMQEADQAAVNQFQSNSV</sequence>
<reference evidence="1 2" key="1">
    <citation type="submission" date="2018-12" db="EMBL/GenBank/DDBJ databases">
        <title>Genome Sequence of Candidatus Viridilinea halotolerans isolated from saline sulfide-rich spring.</title>
        <authorList>
            <person name="Grouzdev D.S."/>
            <person name="Burganskaya E.I."/>
            <person name="Krutkina M.S."/>
            <person name="Sukhacheva M.V."/>
            <person name="Gorlenko V.M."/>
        </authorList>
    </citation>
    <scope>NUCLEOTIDE SEQUENCE [LARGE SCALE GENOMIC DNA]</scope>
    <source>
        <strain evidence="1">Chok-6</strain>
    </source>
</reference>
<gene>
    <name evidence="1" type="ORF">EI684_17115</name>
</gene>
<protein>
    <recommendedName>
        <fullName evidence="3">WXG100 family type VII secretion target</fullName>
    </recommendedName>
</protein>
<proteinExistence type="predicted"/>